<dbReference type="PANTHER" id="PTHR46246:SF1">
    <property type="entry name" value="GUANOSINE-3',5'-BIS(DIPHOSPHATE) 3'-PYROPHOSPHOHYDROLASE MESH1"/>
    <property type="match status" value="1"/>
</dbReference>
<dbReference type="EMBL" id="UOGK01000694">
    <property type="protein sequence ID" value="VAX42455.1"/>
    <property type="molecule type" value="Genomic_DNA"/>
</dbReference>
<dbReference type="Pfam" id="PF13328">
    <property type="entry name" value="HD_4"/>
    <property type="match status" value="1"/>
</dbReference>
<dbReference type="PANTHER" id="PTHR46246">
    <property type="entry name" value="GUANOSINE-3',5'-BIS(DIPHOSPHATE) 3'-PYROPHOSPHOHYDROLASE MESH1"/>
    <property type="match status" value="1"/>
</dbReference>
<name>A0A3B1E744_9ZZZZ</name>
<dbReference type="Gene3D" id="1.10.3210.10">
    <property type="entry name" value="Hypothetical protein af1432"/>
    <property type="match status" value="1"/>
</dbReference>
<accession>A0A3B1E744</accession>
<dbReference type="CDD" id="cd00077">
    <property type="entry name" value="HDc"/>
    <property type="match status" value="1"/>
</dbReference>
<feature type="domain" description="HD/PDEase" evidence="1">
    <location>
        <begin position="32"/>
        <end position="140"/>
    </location>
</feature>
<dbReference type="SMART" id="SM00471">
    <property type="entry name" value="HDc"/>
    <property type="match status" value="1"/>
</dbReference>
<dbReference type="InterPro" id="IPR052194">
    <property type="entry name" value="MESH1"/>
</dbReference>
<evidence type="ECO:0000313" key="2">
    <source>
        <dbReference type="EMBL" id="VAX42455.1"/>
    </source>
</evidence>
<sequence>MSPAPEKPGRPTWQKAVSFAARHHRHHLRKDKRTPYVAHVYRVAMTVRDCFECDDAEALCAALLHDTIEDTPIDFDDIEEAFGTVVAEMVAALTKNMLLREDVREIDYDERLAKADWRARLVKLADVYDNLCDMGNRPKSGPAALARMLSRCERAIALAAGDGAAHPETARAIEVVQAEMARATKA</sequence>
<gene>
    <name evidence="2" type="ORF">MNBD_PLANCTO03-1238</name>
</gene>
<dbReference type="SUPFAM" id="SSF109604">
    <property type="entry name" value="HD-domain/PDEase-like"/>
    <property type="match status" value="1"/>
</dbReference>
<dbReference type="InterPro" id="IPR003607">
    <property type="entry name" value="HD/PDEase_dom"/>
</dbReference>
<organism evidence="2">
    <name type="scientific">hydrothermal vent metagenome</name>
    <dbReference type="NCBI Taxonomy" id="652676"/>
    <lineage>
        <taxon>unclassified sequences</taxon>
        <taxon>metagenomes</taxon>
        <taxon>ecological metagenomes</taxon>
    </lineage>
</organism>
<proteinExistence type="predicted"/>
<reference evidence="2" key="1">
    <citation type="submission" date="2018-06" db="EMBL/GenBank/DDBJ databases">
        <authorList>
            <person name="Zhirakovskaya E."/>
        </authorList>
    </citation>
    <scope>NUCLEOTIDE SEQUENCE</scope>
</reference>
<evidence type="ECO:0000259" key="1">
    <source>
        <dbReference type="SMART" id="SM00471"/>
    </source>
</evidence>
<protein>
    <recommendedName>
        <fullName evidence="1">HD/PDEase domain-containing protein</fullName>
    </recommendedName>
</protein>
<dbReference type="AlphaFoldDB" id="A0A3B1E744"/>
<dbReference type="GO" id="GO:0008893">
    <property type="term" value="F:guanosine-3',5'-bis(diphosphate) 3'-diphosphatase activity"/>
    <property type="evidence" value="ECO:0007669"/>
    <property type="project" value="TreeGrafter"/>
</dbReference>